<evidence type="ECO:0000256" key="5">
    <source>
        <dbReference type="ARBA" id="ARBA00023242"/>
    </source>
</evidence>
<feature type="coiled-coil region" evidence="6">
    <location>
        <begin position="466"/>
        <end position="493"/>
    </location>
</feature>
<keyword evidence="2" id="KW-0479">Metal-binding</keyword>
<feature type="compositionally biased region" description="Polar residues" evidence="7">
    <location>
        <begin position="257"/>
        <end position="266"/>
    </location>
</feature>
<protein>
    <submittedName>
        <fullName evidence="9">PHD finger protein 11</fullName>
    </submittedName>
</protein>
<keyword evidence="10" id="KW-1185">Reference proteome</keyword>
<dbReference type="GO" id="GO:0008270">
    <property type="term" value="F:zinc ion binding"/>
    <property type="evidence" value="ECO:0007669"/>
    <property type="project" value="UniProtKB-KW"/>
</dbReference>
<dbReference type="InterPro" id="IPR051188">
    <property type="entry name" value="PHD-type_Zinc_Finger"/>
</dbReference>
<dbReference type="SMART" id="SM00249">
    <property type="entry name" value="PHD"/>
    <property type="match status" value="1"/>
</dbReference>
<gene>
    <name evidence="9" type="primary">LOC109107193</name>
</gene>
<evidence type="ECO:0000256" key="2">
    <source>
        <dbReference type="ARBA" id="ARBA00022723"/>
    </source>
</evidence>
<dbReference type="InterPro" id="IPR013083">
    <property type="entry name" value="Znf_RING/FYVE/PHD"/>
</dbReference>
<feature type="domain" description="PHD-type" evidence="8">
    <location>
        <begin position="11"/>
        <end position="125"/>
    </location>
</feature>
<dbReference type="PANTHER" id="PTHR12420">
    <property type="entry name" value="PHD FINGER PROTEIN"/>
    <property type="match status" value="1"/>
</dbReference>
<evidence type="ECO:0000259" key="8">
    <source>
        <dbReference type="PROSITE" id="PS51805"/>
    </source>
</evidence>
<evidence type="ECO:0000256" key="3">
    <source>
        <dbReference type="ARBA" id="ARBA00022771"/>
    </source>
</evidence>
<reference evidence="9" key="2">
    <citation type="submission" date="2025-09" db="UniProtKB">
        <authorList>
            <consortium name="Ensembl"/>
        </authorList>
    </citation>
    <scope>IDENTIFICATION</scope>
</reference>
<comment type="subcellular location">
    <subcellularLocation>
        <location evidence="1">Nucleus</location>
    </subcellularLocation>
</comment>
<accession>A0A8C1LNP9</accession>
<feature type="compositionally biased region" description="Polar residues" evidence="7">
    <location>
        <begin position="152"/>
        <end position="162"/>
    </location>
</feature>
<keyword evidence="4" id="KW-0862">Zinc</keyword>
<reference evidence="9" key="1">
    <citation type="submission" date="2025-08" db="UniProtKB">
        <authorList>
            <consortium name="Ensembl"/>
        </authorList>
    </citation>
    <scope>IDENTIFICATION</scope>
</reference>
<keyword evidence="3" id="KW-0863">Zinc-finger</keyword>
<sequence length="496" mass="53699">MGTDQFQSQKKINCAFCDKSEENKITGTLSSKGNIAAHQNCLLYASAIYCKLSPTYDDLFGFDVEDVKKELRRGKRLLCHYCKKNGATAGCEVKHCKRSYHYPCAIEDRATINEDHFILFCELHDPKSKKENDDDTESMYAPVQSDTEDFTPPNQNNSSTPDPENKRPGAKPSPSTTGSLNLTSAQKACGSADNPGELHGRSKGYPYMYRASTFQSLGVGTPRRGKNKCILDSDDESPTSSGRVAAPGVLDLEDSMLQKQPKQSTPLPKKTRPCEKLNPSTTEADDDTDIDSSQEESLSLLPSKTYQITIPCSVILDSGSFAESEQSLEPSSPAGAATTAVSTSPGSVTACEHKQTPSTHRTSPPPRAPTTDPISPAVPPTGVSSSPSRLAAADASGVGATVKSESSATIFWTRCNEAGWTKAIFSELVSQLSSLGERVQSQEASHQDYDVALKVLGATGWLPYIITQLEQDLEKEERELQRKKAALRDAKAVLDV</sequence>
<dbReference type="Proteomes" id="UP000694427">
    <property type="component" value="Unplaced"/>
</dbReference>
<feature type="compositionally biased region" description="Acidic residues" evidence="7">
    <location>
        <begin position="283"/>
        <end position="294"/>
    </location>
</feature>
<dbReference type="CDD" id="cd15673">
    <property type="entry name" value="ePHD_PHF6_like"/>
    <property type="match status" value="1"/>
</dbReference>
<dbReference type="InterPro" id="IPR034732">
    <property type="entry name" value="EPHD"/>
</dbReference>
<evidence type="ECO:0000256" key="4">
    <source>
        <dbReference type="ARBA" id="ARBA00022833"/>
    </source>
</evidence>
<dbReference type="InterPro" id="IPR001965">
    <property type="entry name" value="Znf_PHD"/>
</dbReference>
<feature type="region of interest" description="Disordered" evidence="7">
    <location>
        <begin position="128"/>
        <end position="204"/>
    </location>
</feature>
<organism evidence="9 10">
    <name type="scientific">Cyprinus carpio</name>
    <name type="common">Common carp</name>
    <dbReference type="NCBI Taxonomy" id="7962"/>
    <lineage>
        <taxon>Eukaryota</taxon>
        <taxon>Metazoa</taxon>
        <taxon>Chordata</taxon>
        <taxon>Craniata</taxon>
        <taxon>Vertebrata</taxon>
        <taxon>Euteleostomi</taxon>
        <taxon>Actinopterygii</taxon>
        <taxon>Neopterygii</taxon>
        <taxon>Teleostei</taxon>
        <taxon>Ostariophysi</taxon>
        <taxon>Cypriniformes</taxon>
        <taxon>Cyprinidae</taxon>
        <taxon>Cyprininae</taxon>
        <taxon>Cyprinus</taxon>
    </lineage>
</organism>
<name>A0A8C1LNP9_CYPCA</name>
<evidence type="ECO:0000256" key="1">
    <source>
        <dbReference type="ARBA" id="ARBA00004123"/>
    </source>
</evidence>
<dbReference type="GO" id="GO:0005634">
    <property type="term" value="C:nucleus"/>
    <property type="evidence" value="ECO:0007669"/>
    <property type="project" value="UniProtKB-SubCell"/>
</dbReference>
<evidence type="ECO:0000313" key="9">
    <source>
        <dbReference type="Ensembl" id="ENSCCRP00010063490.1"/>
    </source>
</evidence>
<dbReference type="Ensembl" id="ENSCCRT00010069721.1">
    <property type="protein sequence ID" value="ENSCCRP00010063490.1"/>
    <property type="gene ID" value="ENSCCRG00010027063.1"/>
</dbReference>
<feature type="compositionally biased region" description="Polar residues" evidence="7">
    <location>
        <begin position="173"/>
        <end position="186"/>
    </location>
</feature>
<evidence type="ECO:0000256" key="7">
    <source>
        <dbReference type="SAM" id="MobiDB-lite"/>
    </source>
</evidence>
<feature type="region of interest" description="Disordered" evidence="7">
    <location>
        <begin position="217"/>
        <end position="298"/>
    </location>
</feature>
<dbReference type="Gene3D" id="3.30.40.10">
    <property type="entry name" value="Zinc/RING finger domain, C3HC4 (zinc finger)"/>
    <property type="match status" value="1"/>
</dbReference>
<keyword evidence="6" id="KW-0175">Coiled coil</keyword>
<evidence type="ECO:0000313" key="10">
    <source>
        <dbReference type="Proteomes" id="UP000694427"/>
    </source>
</evidence>
<feature type="region of interest" description="Disordered" evidence="7">
    <location>
        <begin position="324"/>
        <end position="390"/>
    </location>
</feature>
<dbReference type="AlphaFoldDB" id="A0A8C1LNP9"/>
<dbReference type="PROSITE" id="PS51805">
    <property type="entry name" value="EPHD"/>
    <property type="match status" value="1"/>
</dbReference>
<evidence type="ECO:0000256" key="6">
    <source>
        <dbReference type="SAM" id="Coils"/>
    </source>
</evidence>
<dbReference type="PANTHER" id="PTHR12420:SF4">
    <property type="entry name" value="PHD FINGER PROTEIN 11"/>
    <property type="match status" value="1"/>
</dbReference>
<dbReference type="Pfam" id="PF13771">
    <property type="entry name" value="zf-HC5HC2H"/>
    <property type="match status" value="1"/>
</dbReference>
<keyword evidence="5" id="KW-0539">Nucleus</keyword>
<proteinExistence type="predicted"/>